<dbReference type="GO" id="GO:0008654">
    <property type="term" value="P:phospholipid biosynthetic process"/>
    <property type="evidence" value="ECO:0007669"/>
    <property type="project" value="UniProtKB-KW"/>
</dbReference>
<reference evidence="14" key="2">
    <citation type="submission" date="2024-06" db="EMBL/GenBank/DDBJ databases">
        <authorList>
            <person name="Petrova K.O."/>
            <person name="Toshchakov S.V."/>
            <person name="Boltjanskaja Y.V."/>
            <person name="Kevbrin V.V."/>
        </authorList>
    </citation>
    <scope>NUCLEOTIDE SEQUENCE</scope>
    <source>
        <strain evidence="14">Z-710</strain>
    </source>
</reference>
<keyword evidence="8" id="KW-0067">ATP-binding</keyword>
<sequence>MKEFFFVINPKSANGSTAQYWPRIKEMLQDEKYDFDYQLTSAPNQADEIAMEAIRKGYEKIVAVGGDGTVNEVVNGFFLDDGSLVNPKAKLGIISRGTGCDFIRTMGIPKDVKYAIRALKSGKAKPSDVIEGEYISQQGQKIIRRCINISDVGLGGFVVRRVNHTTKSSGGFLSYLLGTLLSVLKCPTFDLEIILDNKLFFSGEVYLAAVANGKYLGGGMKLAPEAILDDGLLDLVLVKAMTKPRLLWNLRKVYSGTHLSHPKIAADKCKTVTVRSLNGDMPLEMDGETGSVKSINYKLNKEKIEVICE</sequence>
<evidence type="ECO:0000256" key="12">
    <source>
        <dbReference type="ARBA" id="ARBA00023264"/>
    </source>
</evidence>
<dbReference type="GO" id="GO:0005524">
    <property type="term" value="F:ATP binding"/>
    <property type="evidence" value="ECO:0007669"/>
    <property type="project" value="UniProtKB-KW"/>
</dbReference>
<evidence type="ECO:0000256" key="11">
    <source>
        <dbReference type="ARBA" id="ARBA00023209"/>
    </source>
</evidence>
<dbReference type="AlphaFoldDB" id="A0AAU8HUV6"/>
<dbReference type="Pfam" id="PF19279">
    <property type="entry name" value="YegS_C"/>
    <property type="match status" value="1"/>
</dbReference>
<evidence type="ECO:0000259" key="13">
    <source>
        <dbReference type="PROSITE" id="PS50146"/>
    </source>
</evidence>
<evidence type="ECO:0000256" key="10">
    <source>
        <dbReference type="ARBA" id="ARBA00023098"/>
    </source>
</evidence>
<name>A0AAU8HUV6_9FIRM</name>
<evidence type="ECO:0000256" key="8">
    <source>
        <dbReference type="ARBA" id="ARBA00022840"/>
    </source>
</evidence>
<dbReference type="PANTHER" id="PTHR12358:SF106">
    <property type="entry name" value="LIPID KINASE YEGS"/>
    <property type="match status" value="1"/>
</dbReference>
<dbReference type="InterPro" id="IPR001206">
    <property type="entry name" value="Diacylglycerol_kinase_cat_dom"/>
</dbReference>
<dbReference type="Gene3D" id="2.60.200.40">
    <property type="match status" value="1"/>
</dbReference>
<keyword evidence="5" id="KW-0479">Metal-binding</keyword>
<accession>A0AAU8HUV6</accession>
<keyword evidence="10" id="KW-0443">Lipid metabolism</keyword>
<evidence type="ECO:0000256" key="6">
    <source>
        <dbReference type="ARBA" id="ARBA00022741"/>
    </source>
</evidence>
<dbReference type="PANTHER" id="PTHR12358">
    <property type="entry name" value="SPHINGOSINE KINASE"/>
    <property type="match status" value="1"/>
</dbReference>
<dbReference type="GO" id="GO:0016301">
    <property type="term" value="F:kinase activity"/>
    <property type="evidence" value="ECO:0007669"/>
    <property type="project" value="UniProtKB-KW"/>
</dbReference>
<evidence type="ECO:0000256" key="1">
    <source>
        <dbReference type="ARBA" id="ARBA00001946"/>
    </source>
</evidence>
<evidence type="ECO:0000256" key="4">
    <source>
        <dbReference type="ARBA" id="ARBA00022679"/>
    </source>
</evidence>
<keyword evidence="7 14" id="KW-0418">Kinase</keyword>
<dbReference type="InterPro" id="IPR050187">
    <property type="entry name" value="Lipid_Phosphate_FormReg"/>
</dbReference>
<dbReference type="InterPro" id="IPR017438">
    <property type="entry name" value="ATP-NAD_kinase_N"/>
</dbReference>
<dbReference type="InterPro" id="IPR016064">
    <property type="entry name" value="NAD/diacylglycerol_kinase_sf"/>
</dbReference>
<dbReference type="GO" id="GO:0046872">
    <property type="term" value="F:metal ion binding"/>
    <property type="evidence" value="ECO:0007669"/>
    <property type="project" value="UniProtKB-KW"/>
</dbReference>
<organism evidence="14">
    <name type="scientific">Proteinivorax hydrogeniformans</name>
    <dbReference type="NCBI Taxonomy" id="1826727"/>
    <lineage>
        <taxon>Bacteria</taxon>
        <taxon>Bacillati</taxon>
        <taxon>Bacillota</taxon>
        <taxon>Clostridia</taxon>
        <taxon>Eubacteriales</taxon>
        <taxon>Proteinivoracaceae</taxon>
        <taxon>Proteinivorax</taxon>
    </lineage>
</organism>
<dbReference type="InterPro" id="IPR045540">
    <property type="entry name" value="YegS/DAGK_C"/>
</dbReference>
<evidence type="ECO:0000256" key="3">
    <source>
        <dbReference type="ARBA" id="ARBA00022516"/>
    </source>
</evidence>
<evidence type="ECO:0000256" key="2">
    <source>
        <dbReference type="ARBA" id="ARBA00005983"/>
    </source>
</evidence>
<dbReference type="SUPFAM" id="SSF111331">
    <property type="entry name" value="NAD kinase/diacylglycerol kinase-like"/>
    <property type="match status" value="1"/>
</dbReference>
<keyword evidence="4" id="KW-0808">Transferase</keyword>
<keyword evidence="11" id="KW-0594">Phospholipid biosynthesis</keyword>
<proteinExistence type="inferred from homology"/>
<keyword evidence="9" id="KW-0460">Magnesium</keyword>
<reference evidence="14" key="1">
    <citation type="journal article" date="2018" name="Antonie Van Leeuwenhoek">
        <title>Proteinivorax hydrogeniformans sp. nov., an anaerobic, haloalkaliphilic bacterium fermenting proteinaceous compounds with high hydrogen production.</title>
        <authorList>
            <person name="Boltyanskaya Y."/>
            <person name="Detkova E."/>
            <person name="Pimenov N."/>
            <person name="Kevbrin V."/>
        </authorList>
    </citation>
    <scope>NUCLEOTIDE SEQUENCE</scope>
    <source>
        <strain evidence="14">Z-710</strain>
    </source>
</reference>
<gene>
    <name evidence="14" type="ORF">PRVXH_000465</name>
</gene>
<feature type="domain" description="DAGKc" evidence="13">
    <location>
        <begin position="1"/>
        <end position="136"/>
    </location>
</feature>
<protein>
    <submittedName>
        <fullName evidence="14">Diacylglycerol kinase family protein</fullName>
    </submittedName>
</protein>
<dbReference type="EMBL" id="CP159485">
    <property type="protein sequence ID" value="XCI29156.1"/>
    <property type="molecule type" value="Genomic_DNA"/>
</dbReference>
<dbReference type="Pfam" id="PF00781">
    <property type="entry name" value="DAGK_cat"/>
    <property type="match status" value="1"/>
</dbReference>
<keyword evidence="6" id="KW-0547">Nucleotide-binding</keyword>
<dbReference type="PROSITE" id="PS50146">
    <property type="entry name" value="DAGK"/>
    <property type="match status" value="1"/>
</dbReference>
<comment type="similarity">
    <text evidence="2">Belongs to the diacylglycerol/lipid kinase family.</text>
</comment>
<keyword evidence="12" id="KW-1208">Phospholipid metabolism</keyword>
<evidence type="ECO:0000256" key="9">
    <source>
        <dbReference type="ARBA" id="ARBA00022842"/>
    </source>
</evidence>
<comment type="cofactor">
    <cofactor evidence="1">
        <name>Mg(2+)</name>
        <dbReference type="ChEBI" id="CHEBI:18420"/>
    </cofactor>
</comment>
<evidence type="ECO:0000313" key="14">
    <source>
        <dbReference type="EMBL" id="XCI29156.1"/>
    </source>
</evidence>
<keyword evidence="3" id="KW-0444">Lipid biosynthesis</keyword>
<evidence type="ECO:0000256" key="5">
    <source>
        <dbReference type="ARBA" id="ARBA00022723"/>
    </source>
</evidence>
<dbReference type="InterPro" id="IPR005218">
    <property type="entry name" value="Diacylglycerol/lipid_kinase"/>
</dbReference>
<dbReference type="NCBIfam" id="TIGR00147">
    <property type="entry name" value="YegS/Rv2252/BmrU family lipid kinase"/>
    <property type="match status" value="1"/>
</dbReference>
<dbReference type="RefSeq" id="WP_353893704.1">
    <property type="nucleotide sequence ID" value="NZ_CP159485.1"/>
</dbReference>
<evidence type="ECO:0000256" key="7">
    <source>
        <dbReference type="ARBA" id="ARBA00022777"/>
    </source>
</evidence>
<dbReference type="GO" id="GO:0005886">
    <property type="term" value="C:plasma membrane"/>
    <property type="evidence" value="ECO:0007669"/>
    <property type="project" value="TreeGrafter"/>
</dbReference>
<dbReference type="Gene3D" id="3.40.50.10330">
    <property type="entry name" value="Probable inorganic polyphosphate/atp-NAD kinase, domain 1"/>
    <property type="match status" value="1"/>
</dbReference>